<dbReference type="RefSeq" id="WP_209479384.1">
    <property type="nucleotide sequence ID" value="NZ_JAGGKK010000002.1"/>
</dbReference>
<proteinExistence type="predicted"/>
<evidence type="ECO:0000313" key="3">
    <source>
        <dbReference type="Proteomes" id="UP001519328"/>
    </source>
</evidence>
<dbReference type="EMBL" id="JAGGKK010000002">
    <property type="protein sequence ID" value="MBP1947781.1"/>
    <property type="molecule type" value="Genomic_DNA"/>
</dbReference>
<organism evidence="2 3">
    <name type="scientific">Virgibacillus litoralis</name>
    <dbReference type="NCBI Taxonomy" id="578221"/>
    <lineage>
        <taxon>Bacteria</taxon>
        <taxon>Bacillati</taxon>
        <taxon>Bacillota</taxon>
        <taxon>Bacilli</taxon>
        <taxon>Bacillales</taxon>
        <taxon>Bacillaceae</taxon>
        <taxon>Virgibacillus</taxon>
    </lineage>
</organism>
<comment type="caution">
    <text evidence="2">The sequence shown here is derived from an EMBL/GenBank/DDBJ whole genome shotgun (WGS) entry which is preliminary data.</text>
</comment>
<name>A0ABS4HA44_9BACI</name>
<keyword evidence="1" id="KW-0812">Transmembrane</keyword>
<dbReference type="InterPro" id="IPR014717">
    <property type="entry name" value="Transl_elong_EF1B/ribsomal_bS6"/>
</dbReference>
<keyword evidence="1" id="KW-0472">Membrane</keyword>
<keyword evidence="3" id="KW-1185">Reference proteome</keyword>
<evidence type="ECO:0000256" key="1">
    <source>
        <dbReference type="SAM" id="Phobius"/>
    </source>
</evidence>
<accession>A0ABS4HA44</accession>
<sequence length="181" mass="20682">MINHWTKKHSYTLIGVIVVTLIFYGISYFSIIKPMQSELDTMNKKVSMYENQITKTAISEDKPNDNEFASFALQVPAKKSPDDVLVNLENIASTANVTINYIESGINRPENQQEDEETKKLSENMYSLDATAANLDDINVFLFEMLESERLMIIDTINIQQDEDQVFLTISFKTFYTEAGI</sequence>
<reference evidence="2 3" key="1">
    <citation type="submission" date="2021-03" db="EMBL/GenBank/DDBJ databases">
        <title>Genomic Encyclopedia of Type Strains, Phase IV (KMG-IV): sequencing the most valuable type-strain genomes for metagenomic binning, comparative biology and taxonomic classification.</title>
        <authorList>
            <person name="Goeker M."/>
        </authorList>
    </citation>
    <scope>NUCLEOTIDE SEQUENCE [LARGE SCALE GENOMIC DNA]</scope>
    <source>
        <strain evidence="2 3">DSM 21085</strain>
    </source>
</reference>
<feature type="transmembrane region" description="Helical" evidence="1">
    <location>
        <begin position="12"/>
        <end position="31"/>
    </location>
</feature>
<evidence type="ECO:0000313" key="2">
    <source>
        <dbReference type="EMBL" id="MBP1947781.1"/>
    </source>
</evidence>
<dbReference type="Gene3D" id="3.30.70.60">
    <property type="match status" value="1"/>
</dbReference>
<gene>
    <name evidence="2" type="ORF">J2Z82_000707</name>
</gene>
<protein>
    <submittedName>
        <fullName evidence="2">Uncharacterized protein</fullName>
    </submittedName>
</protein>
<dbReference type="Proteomes" id="UP001519328">
    <property type="component" value="Unassembled WGS sequence"/>
</dbReference>
<keyword evidence="1" id="KW-1133">Transmembrane helix</keyword>